<dbReference type="AlphaFoldDB" id="A0A4R8QKX8"/>
<gene>
    <name evidence="2" type="ORF">C8035_v005457</name>
</gene>
<accession>A0A4R8QKX8</accession>
<evidence type="ECO:0000256" key="1">
    <source>
        <dbReference type="SAM" id="MobiDB-lite"/>
    </source>
</evidence>
<protein>
    <submittedName>
        <fullName evidence="2">Uncharacterized protein</fullName>
    </submittedName>
</protein>
<dbReference type="EMBL" id="QAPG01000009">
    <property type="protein sequence ID" value="TDZ39658.1"/>
    <property type="molecule type" value="Genomic_DNA"/>
</dbReference>
<keyword evidence="3" id="KW-1185">Reference proteome</keyword>
<proteinExistence type="predicted"/>
<sequence length="65" mass="7368">MSTSPGIPLVGNIAPKQKRETERRDDLMELKTIRRNKPQIENPAAELSCLALAVAGTHFIFRLHW</sequence>
<dbReference type="Proteomes" id="UP000295083">
    <property type="component" value="Unassembled WGS sequence"/>
</dbReference>
<evidence type="ECO:0000313" key="3">
    <source>
        <dbReference type="Proteomes" id="UP000295083"/>
    </source>
</evidence>
<name>A0A4R8QKX8_9PEZI</name>
<feature type="region of interest" description="Disordered" evidence="1">
    <location>
        <begin position="1"/>
        <end position="22"/>
    </location>
</feature>
<comment type="caution">
    <text evidence="2">The sequence shown here is derived from an EMBL/GenBank/DDBJ whole genome shotgun (WGS) entry which is preliminary data.</text>
</comment>
<reference evidence="2 3" key="1">
    <citation type="submission" date="2018-11" db="EMBL/GenBank/DDBJ databases">
        <title>Genome sequence and assembly of Colletotrichum spinosum.</title>
        <authorList>
            <person name="Gan P."/>
            <person name="Shirasu K."/>
        </authorList>
    </citation>
    <scope>NUCLEOTIDE SEQUENCE [LARGE SCALE GENOMIC DNA]</scope>
    <source>
        <strain evidence="2 3">CBS 515.97</strain>
    </source>
</reference>
<organism evidence="2 3">
    <name type="scientific">Colletotrichum spinosum</name>
    <dbReference type="NCBI Taxonomy" id="1347390"/>
    <lineage>
        <taxon>Eukaryota</taxon>
        <taxon>Fungi</taxon>
        <taxon>Dikarya</taxon>
        <taxon>Ascomycota</taxon>
        <taxon>Pezizomycotina</taxon>
        <taxon>Sordariomycetes</taxon>
        <taxon>Hypocreomycetidae</taxon>
        <taxon>Glomerellales</taxon>
        <taxon>Glomerellaceae</taxon>
        <taxon>Colletotrichum</taxon>
        <taxon>Colletotrichum orbiculare species complex</taxon>
    </lineage>
</organism>
<evidence type="ECO:0000313" key="2">
    <source>
        <dbReference type="EMBL" id="TDZ39658.1"/>
    </source>
</evidence>